<gene>
    <name evidence="1" type="ORF">AV530_004972</name>
</gene>
<evidence type="ECO:0000313" key="1">
    <source>
        <dbReference type="EMBL" id="OPJ79021.1"/>
    </source>
</evidence>
<protein>
    <submittedName>
        <fullName evidence="1">Uncharacterized protein</fullName>
    </submittedName>
</protein>
<dbReference type="Proteomes" id="UP000190648">
    <property type="component" value="Unassembled WGS sequence"/>
</dbReference>
<dbReference type="EMBL" id="LSYS01004732">
    <property type="protein sequence ID" value="OPJ79021.1"/>
    <property type="molecule type" value="Genomic_DNA"/>
</dbReference>
<name>A0A1V4K3Q8_PATFA</name>
<organism evidence="1 2">
    <name type="scientific">Patagioenas fasciata monilis</name>
    <dbReference type="NCBI Taxonomy" id="372326"/>
    <lineage>
        <taxon>Eukaryota</taxon>
        <taxon>Metazoa</taxon>
        <taxon>Chordata</taxon>
        <taxon>Craniata</taxon>
        <taxon>Vertebrata</taxon>
        <taxon>Euteleostomi</taxon>
        <taxon>Archelosauria</taxon>
        <taxon>Archosauria</taxon>
        <taxon>Dinosauria</taxon>
        <taxon>Saurischia</taxon>
        <taxon>Theropoda</taxon>
        <taxon>Coelurosauria</taxon>
        <taxon>Aves</taxon>
        <taxon>Neognathae</taxon>
        <taxon>Neoaves</taxon>
        <taxon>Columbimorphae</taxon>
        <taxon>Columbiformes</taxon>
        <taxon>Columbidae</taxon>
        <taxon>Patagioenas</taxon>
    </lineage>
</organism>
<keyword evidence="2" id="KW-1185">Reference proteome</keyword>
<sequence>MLGSQHGQHPIDFVCGWRFAQLGATHRFEPALQELINAAFIPGVQGAQQTAELHLTYRTRFWPDTLLWGTMNTAARTICYQASS</sequence>
<proteinExistence type="predicted"/>
<accession>A0A1V4K3Q8</accession>
<comment type="caution">
    <text evidence="1">The sequence shown here is derived from an EMBL/GenBank/DDBJ whole genome shotgun (WGS) entry which is preliminary data.</text>
</comment>
<evidence type="ECO:0000313" key="2">
    <source>
        <dbReference type="Proteomes" id="UP000190648"/>
    </source>
</evidence>
<dbReference type="AlphaFoldDB" id="A0A1V4K3Q8"/>
<reference evidence="1 2" key="1">
    <citation type="submission" date="2016-02" db="EMBL/GenBank/DDBJ databases">
        <title>Band-tailed pigeon sequencing and assembly.</title>
        <authorList>
            <person name="Soares A.E."/>
            <person name="Novak B.J."/>
            <person name="Rice E.S."/>
            <person name="O'Connell B."/>
            <person name="Chang D."/>
            <person name="Weber S."/>
            <person name="Shapiro B."/>
        </authorList>
    </citation>
    <scope>NUCLEOTIDE SEQUENCE [LARGE SCALE GENOMIC DNA]</scope>
    <source>
        <strain evidence="1">BTP2013</strain>
        <tissue evidence="1">Blood</tissue>
    </source>
</reference>